<name>A0ABS5FLG1_9BRAD</name>
<feature type="region of interest" description="Disordered" evidence="1">
    <location>
        <begin position="1"/>
        <end position="40"/>
    </location>
</feature>
<evidence type="ECO:0000256" key="1">
    <source>
        <dbReference type="SAM" id="MobiDB-lite"/>
    </source>
</evidence>
<organism evidence="3 4">
    <name type="scientific">Bradyrhizobium jicamae</name>
    <dbReference type="NCBI Taxonomy" id="280332"/>
    <lineage>
        <taxon>Bacteria</taxon>
        <taxon>Pseudomonadati</taxon>
        <taxon>Pseudomonadota</taxon>
        <taxon>Alphaproteobacteria</taxon>
        <taxon>Hyphomicrobiales</taxon>
        <taxon>Nitrobacteraceae</taxon>
        <taxon>Bradyrhizobium</taxon>
    </lineage>
</organism>
<gene>
    <name evidence="3" type="ORF">JQ615_19795</name>
</gene>
<evidence type="ECO:0000313" key="4">
    <source>
        <dbReference type="Proteomes" id="UP001315278"/>
    </source>
</evidence>
<accession>A0ABS5FLG1</accession>
<dbReference type="Pfam" id="PF18932">
    <property type="entry name" value="DUF5681"/>
    <property type="match status" value="1"/>
</dbReference>
<protein>
    <recommendedName>
        <fullName evidence="2">DUF5681 domain-containing protein</fullName>
    </recommendedName>
</protein>
<dbReference type="InterPro" id="IPR043736">
    <property type="entry name" value="DUF5681"/>
</dbReference>
<keyword evidence="4" id="KW-1185">Reference proteome</keyword>
<reference evidence="4" key="1">
    <citation type="journal article" date="2021" name="ISME J.">
        <title>Evolutionary origin and ecological implication of a unique nif island in free-living Bradyrhizobium lineages.</title>
        <authorList>
            <person name="Tao J."/>
        </authorList>
    </citation>
    <scope>NUCLEOTIDE SEQUENCE [LARGE SCALE GENOMIC DNA]</scope>
    <source>
        <strain evidence="4">SZCCT0434</strain>
    </source>
</reference>
<dbReference type="Proteomes" id="UP001315278">
    <property type="component" value="Unassembled WGS sequence"/>
</dbReference>
<feature type="domain" description="DUF5681" evidence="2">
    <location>
        <begin position="18"/>
        <end position="96"/>
    </location>
</feature>
<feature type="compositionally biased region" description="Basic and acidic residues" evidence="1">
    <location>
        <begin position="1"/>
        <end position="12"/>
    </location>
</feature>
<evidence type="ECO:0000313" key="3">
    <source>
        <dbReference type="EMBL" id="MBR0797632.1"/>
    </source>
</evidence>
<dbReference type="EMBL" id="JAFCJH010000019">
    <property type="protein sequence ID" value="MBR0797632.1"/>
    <property type="molecule type" value="Genomic_DNA"/>
</dbReference>
<proteinExistence type="predicted"/>
<evidence type="ECO:0000259" key="2">
    <source>
        <dbReference type="Pfam" id="PF18932"/>
    </source>
</evidence>
<dbReference type="RefSeq" id="WP_212400031.1">
    <property type="nucleotide sequence ID" value="NZ_JAFCJH010000019.1"/>
</dbReference>
<comment type="caution">
    <text evidence="3">The sequence shown here is derived from an EMBL/GenBank/DDBJ whole genome shotgun (WGS) entry which is preliminary data.</text>
</comment>
<sequence>MRSNERKYEVGYRKPPVTTRFKKGQSGNPSGRSKKVAQDLQPGKILQSIDNEEILVNVDGKRKRMLKAEIYFRQQFTKAIRGDLTAARLVAKMAEKYFGPEAEGPGETRFIVVPDRELPNK</sequence>